<dbReference type="STRING" id="94827.A0A099ZR26"/>
<gene>
    <name evidence="2" type="ORF">N309_14037</name>
</gene>
<proteinExistence type="predicted"/>
<feature type="compositionally biased region" description="Basic and acidic residues" evidence="1">
    <location>
        <begin position="403"/>
        <end position="412"/>
    </location>
</feature>
<reference evidence="2 3" key="1">
    <citation type="submission" date="2014-06" db="EMBL/GenBank/DDBJ databases">
        <title>Genome evolution of avian class.</title>
        <authorList>
            <person name="Zhang G."/>
            <person name="Li C."/>
        </authorList>
    </citation>
    <scope>NUCLEOTIDE SEQUENCE [LARGE SCALE GENOMIC DNA]</scope>
    <source>
        <strain evidence="2">BGI_N309</strain>
    </source>
</reference>
<evidence type="ECO:0000313" key="3">
    <source>
        <dbReference type="Proteomes" id="UP000053641"/>
    </source>
</evidence>
<feature type="compositionally biased region" description="Acidic residues" evidence="1">
    <location>
        <begin position="366"/>
        <end position="384"/>
    </location>
</feature>
<feature type="region of interest" description="Disordered" evidence="1">
    <location>
        <begin position="288"/>
        <end position="571"/>
    </location>
</feature>
<dbReference type="PANTHER" id="PTHR22442:SF3">
    <property type="entry name" value="SOLUBLE LAMIN-ASSOCIATED PROTEIN OF 75 KDA"/>
    <property type="match status" value="1"/>
</dbReference>
<keyword evidence="3" id="KW-1185">Reference proteome</keyword>
<dbReference type="InterPro" id="IPR029625">
    <property type="entry name" value="FAM169"/>
</dbReference>
<dbReference type="Proteomes" id="UP000053641">
    <property type="component" value="Unassembled WGS sequence"/>
</dbReference>
<protein>
    <submittedName>
        <fullName evidence="2">Soluble lamin-associated protein of 75 kDa</fullName>
    </submittedName>
</protein>
<dbReference type="PANTHER" id="PTHR22442">
    <property type="match status" value="1"/>
</dbReference>
<feature type="compositionally biased region" description="Basic and acidic residues" evidence="1">
    <location>
        <begin position="505"/>
        <end position="526"/>
    </location>
</feature>
<dbReference type="AlphaFoldDB" id="A0A099ZR26"/>
<organism evidence="2 3">
    <name type="scientific">Tinamus guttatus</name>
    <name type="common">White-throated tinamou</name>
    <dbReference type="NCBI Taxonomy" id="94827"/>
    <lineage>
        <taxon>Eukaryota</taxon>
        <taxon>Metazoa</taxon>
        <taxon>Chordata</taxon>
        <taxon>Craniata</taxon>
        <taxon>Vertebrata</taxon>
        <taxon>Euteleostomi</taxon>
        <taxon>Archelosauria</taxon>
        <taxon>Archosauria</taxon>
        <taxon>Dinosauria</taxon>
        <taxon>Saurischia</taxon>
        <taxon>Theropoda</taxon>
        <taxon>Coelurosauria</taxon>
        <taxon>Aves</taxon>
        <taxon>Palaeognathae</taxon>
        <taxon>Tinamiformes</taxon>
        <taxon>Tinamidae</taxon>
        <taxon>Tinamus</taxon>
    </lineage>
</organism>
<name>A0A099ZR26_TINGU</name>
<feature type="region of interest" description="Disordered" evidence="1">
    <location>
        <begin position="589"/>
        <end position="662"/>
    </location>
</feature>
<sequence>MAFPVDVLNGYSHEDLESSGKDYMSDLRRRDPDCPDFLSLPDHGKIPIRLSAVGFVPLYGGEQTHKVLALFAPEDSLTAVSLYLANQWWSIDDIVRTSVPSRDGLQQVKSVGERVVLYVLNRIIYRKQEIEKNEIPFLCHGSNEYAKIMWEKGEAVGFYSVKPTGSVCSSYLTQNYKLPVLDTMFVRKKHRGKDLGLMMLEDFVDSFTENRLGLRYPLSSFIYTVCKRYLEKYPGDHDLLWEVQEPGHWYQLTSVATILQRRRLKITEEASQKESMSFQSGEDFLQSAVGSETNEQKTKPKTQLSVEPTVTSVSIRTRSSHLKRPRIGKNSQESEPEISKGGEENTPHVSENRLEPLAHSAKNSEDLAEESEENADKNDDDMIVDNENQPALETELPASPPEKQTEKEETRPESFNGEVAEESGKTSLMAEEETVSEVLSGDSKLHSENRGEEPLTLFVPLVLEPPAKPSEDTVSDKVLNANNSEVLAEETPPLEKDGSEEEQQEAEKKKSLKEENAVPLAPRDEPSDNGLPNSVVTEAAEESASENMSPKTTSSVEEQNEEAGHNSQEASIAVGQSSLIVVEVEGVSFQQPSAKEAQKNQAEEQPEESAEQMEQHTQTTAERAADSSSEEAEIEVPIVDRRTLRRKAKGYKGPPKKKGKPA</sequence>
<feature type="compositionally biased region" description="Basic and acidic residues" evidence="1">
    <location>
        <begin position="337"/>
        <end position="356"/>
    </location>
</feature>
<accession>A0A099ZR26</accession>
<evidence type="ECO:0000313" key="2">
    <source>
        <dbReference type="EMBL" id="KGL83353.1"/>
    </source>
</evidence>
<evidence type="ECO:0000256" key="1">
    <source>
        <dbReference type="SAM" id="MobiDB-lite"/>
    </source>
</evidence>
<dbReference type="EMBL" id="KL896316">
    <property type="protein sequence ID" value="KGL83353.1"/>
    <property type="molecule type" value="Genomic_DNA"/>
</dbReference>
<feature type="compositionally biased region" description="Polar residues" evidence="1">
    <location>
        <begin position="547"/>
        <end position="557"/>
    </location>
</feature>
<feature type="compositionally biased region" description="Basic residues" evidence="1">
    <location>
        <begin position="643"/>
        <end position="662"/>
    </location>
</feature>
<feature type="compositionally biased region" description="Basic and acidic residues" evidence="1">
    <location>
        <begin position="443"/>
        <end position="453"/>
    </location>
</feature>
<feature type="compositionally biased region" description="Basic residues" evidence="1">
    <location>
        <begin position="318"/>
        <end position="327"/>
    </location>
</feature>